<evidence type="ECO:0000313" key="2">
    <source>
        <dbReference type="Proteomes" id="UP001057452"/>
    </source>
</evidence>
<protein>
    <submittedName>
        <fullName evidence="1">Uncharacterized protein</fullName>
    </submittedName>
</protein>
<name>A0ACB9W7C2_CHAAC</name>
<sequence>VHTDASRVSVLQEADDKDKLLFTAGLLYFPVARENCEYGEMEGAKEHSDFQKITRVMFKLLRTYHNWGPIRRAMVGTGPILKNISQTRDWLMDSLKPSLPKGVTADLLGGNATNWLQTGLQILDENYQGTSADLRRNLSREDSERAWIVASRWLRCKYPHAQDQVFALARADLELLGLQLPAPVGPDPTNPRKKTNPRTRADLGAGPEAARLVLTMQTPALVQTTPSSSPDIPLPSTQPTLSSSPDIPLPSTQPSPRFSQTGVALAVLEVVLEGSTFNKIGLGAWVSDPGDKIQEVSRAVRATLLPPLGLHLGVEVPVAPVVKSVGESSDRRFLDNSKEWGYGPEDRRISRNFADPRGNPIPGGSGQSRKDDSYRPPSPASPSLPLFTRHEHRGNKTLNWDLKPSREILIVGASNIARLPLVRDSRVQVDSFPGANVSQAATLIRNKTPTSPGVQQVVLSFGFNDREKRNPTLLEDNFLRLWNAARETFPNAVIYSPIINISDAANPKQIENIRILN</sequence>
<dbReference type="Proteomes" id="UP001057452">
    <property type="component" value="Chromosome 18"/>
</dbReference>
<gene>
    <name evidence="1" type="ORF">KUCAC02_000632</name>
</gene>
<keyword evidence="2" id="KW-1185">Reference proteome</keyword>
<reference evidence="1" key="1">
    <citation type="submission" date="2022-05" db="EMBL/GenBank/DDBJ databases">
        <title>Chromosome-level genome of Chaenocephalus aceratus.</title>
        <authorList>
            <person name="Park H."/>
        </authorList>
    </citation>
    <scope>NUCLEOTIDE SEQUENCE</scope>
    <source>
        <strain evidence="1">KU_202001</strain>
    </source>
</reference>
<evidence type="ECO:0000313" key="1">
    <source>
        <dbReference type="EMBL" id="KAI4808575.1"/>
    </source>
</evidence>
<feature type="non-terminal residue" evidence="1">
    <location>
        <position position="1"/>
    </location>
</feature>
<comment type="caution">
    <text evidence="1">The sequence shown here is derived from an EMBL/GenBank/DDBJ whole genome shotgun (WGS) entry which is preliminary data.</text>
</comment>
<accession>A0ACB9W7C2</accession>
<proteinExistence type="predicted"/>
<dbReference type="EMBL" id="CM043802">
    <property type="protein sequence ID" value="KAI4808575.1"/>
    <property type="molecule type" value="Genomic_DNA"/>
</dbReference>
<organism evidence="1 2">
    <name type="scientific">Chaenocephalus aceratus</name>
    <name type="common">Blackfin icefish</name>
    <name type="synonym">Chaenichthys aceratus</name>
    <dbReference type="NCBI Taxonomy" id="36190"/>
    <lineage>
        <taxon>Eukaryota</taxon>
        <taxon>Metazoa</taxon>
        <taxon>Chordata</taxon>
        <taxon>Craniata</taxon>
        <taxon>Vertebrata</taxon>
        <taxon>Euteleostomi</taxon>
        <taxon>Actinopterygii</taxon>
        <taxon>Neopterygii</taxon>
        <taxon>Teleostei</taxon>
        <taxon>Neoteleostei</taxon>
        <taxon>Acanthomorphata</taxon>
        <taxon>Eupercaria</taxon>
        <taxon>Perciformes</taxon>
        <taxon>Notothenioidei</taxon>
        <taxon>Channichthyidae</taxon>
        <taxon>Chaenocephalus</taxon>
    </lineage>
</organism>